<dbReference type="InterPro" id="IPR003593">
    <property type="entry name" value="AAA+_ATPase"/>
</dbReference>
<comment type="similarity">
    <text evidence="1">Belongs to the AAA ATPase family.</text>
</comment>
<organism evidence="6 7">
    <name type="scientific">Nitrosospira briensis</name>
    <dbReference type="NCBI Taxonomy" id="35799"/>
    <lineage>
        <taxon>Bacteria</taxon>
        <taxon>Pseudomonadati</taxon>
        <taxon>Pseudomonadota</taxon>
        <taxon>Betaproteobacteria</taxon>
        <taxon>Nitrosomonadales</taxon>
        <taxon>Nitrosomonadaceae</taxon>
        <taxon>Nitrosospira</taxon>
    </lineage>
</organism>
<dbReference type="GO" id="GO:0016887">
    <property type="term" value="F:ATP hydrolysis activity"/>
    <property type="evidence" value="ECO:0007669"/>
    <property type="project" value="InterPro"/>
</dbReference>
<dbReference type="AlphaFoldDB" id="A0A1I4Y5L3"/>
<evidence type="ECO:0000256" key="2">
    <source>
        <dbReference type="ARBA" id="ARBA00022741"/>
    </source>
</evidence>
<keyword evidence="3" id="KW-0067">ATP-binding</keyword>
<dbReference type="SUPFAM" id="SSF52540">
    <property type="entry name" value="P-loop containing nucleoside triphosphate hydrolases"/>
    <property type="match status" value="1"/>
</dbReference>
<reference evidence="7" key="1">
    <citation type="submission" date="2016-10" db="EMBL/GenBank/DDBJ databases">
        <authorList>
            <person name="Varghese N."/>
        </authorList>
    </citation>
    <scope>NUCLEOTIDE SEQUENCE [LARGE SCALE GENOMIC DNA]</scope>
    <source>
        <strain evidence="7">Nsp8</strain>
    </source>
</reference>
<dbReference type="InterPro" id="IPR054472">
    <property type="entry name" value="WHD"/>
</dbReference>
<feature type="region of interest" description="Disordered" evidence="4">
    <location>
        <begin position="42"/>
        <end position="98"/>
    </location>
</feature>
<accession>A0A1I4Y5L3</accession>
<proteinExistence type="inferred from homology"/>
<dbReference type="Pfam" id="PF22977">
    <property type="entry name" value="WHD"/>
    <property type="match status" value="1"/>
</dbReference>
<dbReference type="InterPro" id="IPR003959">
    <property type="entry name" value="ATPase_AAA_core"/>
</dbReference>
<keyword evidence="7" id="KW-1185">Reference proteome</keyword>
<dbReference type="InterPro" id="IPR050221">
    <property type="entry name" value="26S_Proteasome_ATPase"/>
</dbReference>
<evidence type="ECO:0000259" key="5">
    <source>
        <dbReference type="SMART" id="SM00382"/>
    </source>
</evidence>
<dbReference type="GO" id="GO:0005524">
    <property type="term" value="F:ATP binding"/>
    <property type="evidence" value="ECO:0007669"/>
    <property type="project" value="UniProtKB-KW"/>
</dbReference>
<dbReference type="InterPro" id="IPR027417">
    <property type="entry name" value="P-loop_NTPase"/>
</dbReference>
<keyword evidence="2" id="KW-0547">Nucleotide-binding</keyword>
<evidence type="ECO:0000256" key="1">
    <source>
        <dbReference type="ARBA" id="ARBA00006914"/>
    </source>
</evidence>
<dbReference type="RefSeq" id="WP_074794264.1">
    <property type="nucleotide sequence ID" value="NZ_FOVJ01000001.1"/>
</dbReference>
<evidence type="ECO:0000313" key="7">
    <source>
        <dbReference type="Proteomes" id="UP000183107"/>
    </source>
</evidence>
<dbReference type="CDD" id="cd19481">
    <property type="entry name" value="RecA-like_protease"/>
    <property type="match status" value="1"/>
</dbReference>
<dbReference type="Proteomes" id="UP000183107">
    <property type="component" value="Unassembled WGS sequence"/>
</dbReference>
<name>A0A1I4Y5L3_9PROT</name>
<dbReference type="PANTHER" id="PTHR23073">
    <property type="entry name" value="26S PROTEASOME REGULATORY SUBUNIT"/>
    <property type="match status" value="1"/>
</dbReference>
<gene>
    <name evidence="6" type="ORF">SAMN05216386_0530</name>
</gene>
<feature type="domain" description="AAA+ ATPase" evidence="5">
    <location>
        <begin position="526"/>
        <end position="658"/>
    </location>
</feature>
<dbReference type="Pfam" id="PF00004">
    <property type="entry name" value="AAA"/>
    <property type="match status" value="1"/>
</dbReference>
<feature type="compositionally biased region" description="Low complexity" evidence="4">
    <location>
        <begin position="42"/>
        <end position="53"/>
    </location>
</feature>
<evidence type="ECO:0000256" key="3">
    <source>
        <dbReference type="ARBA" id="ARBA00022840"/>
    </source>
</evidence>
<sequence length="749" mass="82215">MNTLADWQAANDKYLSAAARWVRLLLEQHAYPALAIAVPSTSSETASPAAAAVDTGPPPETRPRRRSKKAESTTSNGSEAPTATPTLPAAAATAPVGSTGNAVEQAAAEMAAAEKKMSPPPALVLLSQRLGLSSFERDILLLCTALELDTRIASLCAQVQENPARPYPTFALALAIFSEPAWEALSPERPLRYWRLIEINQPGSQPLTTSALRADERIVNYVKGLNYLDDRLTPLLAPVPQMIGGEPLPPSQQHVVDAILQRWEQSDRRDQGDKGNRQGENIAAPAMLPVVQLLGADEPSKRLIAAHTAASLGLHLYRLPAAFLPPQTGDQETLIRLWQRETALLPLALYLDAQEQSAQEGQQAINRFLSRCEGAIFLATREPWAHLDRPDVALDVAKPTPEEQRDAWIAALHDRTKELGELGDLPDQLSAQFNLDLATIRQIAQTELAEKSSGQPLPNRLWKASRASVRPRLEALAQRLEVKSTWDDIVLPDEEMQALRQVAGQVSQRTKVYQTWGFANKMNRGFGISALFAGESGTGKTMAAEVITNDLRLDLYRIDLSQVVNKYIGETEKNLRRLFDAAEDGGAILLFDEADALFGKRSEVKDSHDRYANIEINYLLQRIESYRGLAILATNMKGALDTAFMRRLRFIVNFPVPAAPQRKAIWQKVFPPETRTEGLDYDRLARLNLTGGLIHNVALNAAFLAAQNGTAVTLPLVLTAARAEFRKLDRPINEGDFRWLETAGAGPGG</sequence>
<protein>
    <submittedName>
        <fullName evidence="6">ATPase family associated with various cellular activities (AAA)</fullName>
    </submittedName>
</protein>
<dbReference type="SMART" id="SM00382">
    <property type="entry name" value="AAA"/>
    <property type="match status" value="1"/>
</dbReference>
<feature type="compositionally biased region" description="Low complexity" evidence="4">
    <location>
        <begin position="80"/>
        <end position="95"/>
    </location>
</feature>
<dbReference type="Gene3D" id="3.40.50.300">
    <property type="entry name" value="P-loop containing nucleotide triphosphate hydrolases"/>
    <property type="match status" value="1"/>
</dbReference>
<dbReference type="EMBL" id="FOVJ01000001">
    <property type="protein sequence ID" value="SFN33378.1"/>
    <property type="molecule type" value="Genomic_DNA"/>
</dbReference>
<dbReference type="OrthoDB" id="9802352at2"/>
<evidence type="ECO:0000313" key="6">
    <source>
        <dbReference type="EMBL" id="SFN33378.1"/>
    </source>
</evidence>
<evidence type="ECO:0000256" key="4">
    <source>
        <dbReference type="SAM" id="MobiDB-lite"/>
    </source>
</evidence>